<dbReference type="STRING" id="1437059.A6A05_02495"/>
<comment type="caution">
    <text evidence="3">The sequence shown here is derived from an EMBL/GenBank/DDBJ whole genome shotgun (WGS) entry which is preliminary data.</text>
</comment>
<protein>
    <recommendedName>
        <fullName evidence="2">Response regulatory domain-containing protein</fullName>
    </recommendedName>
</protein>
<gene>
    <name evidence="3" type="ORF">A6A05_02495</name>
</gene>
<name>A0A178MN54_9PROT</name>
<evidence type="ECO:0000313" key="4">
    <source>
        <dbReference type="Proteomes" id="UP000078543"/>
    </source>
</evidence>
<evidence type="ECO:0000313" key="3">
    <source>
        <dbReference type="EMBL" id="OAN50099.1"/>
    </source>
</evidence>
<dbReference type="Gene3D" id="3.40.50.2300">
    <property type="match status" value="1"/>
</dbReference>
<evidence type="ECO:0000256" key="1">
    <source>
        <dbReference type="PROSITE-ProRule" id="PRU00169"/>
    </source>
</evidence>
<dbReference type="AlphaFoldDB" id="A0A178MN54"/>
<evidence type="ECO:0000259" key="2">
    <source>
        <dbReference type="PROSITE" id="PS50110"/>
    </source>
</evidence>
<dbReference type="Proteomes" id="UP000078543">
    <property type="component" value="Unassembled WGS sequence"/>
</dbReference>
<reference evidence="3 4" key="1">
    <citation type="submission" date="2016-04" db="EMBL/GenBank/DDBJ databases">
        <title>Draft genome sequence of freshwater magnetotactic bacteria Magnetospirillum marisnigri SP-1 and Magnetospirillum moscoviense BB-1.</title>
        <authorList>
            <person name="Koziaeva V."/>
            <person name="Dziuba M.V."/>
            <person name="Ivanov T.M."/>
            <person name="Kuznetsov B."/>
            <person name="Grouzdev D.S."/>
        </authorList>
    </citation>
    <scope>NUCLEOTIDE SEQUENCE [LARGE SCALE GENOMIC DNA]</scope>
    <source>
        <strain evidence="3 4">BB-1</strain>
    </source>
</reference>
<organism evidence="3 4">
    <name type="scientific">Magnetospirillum moscoviense</name>
    <dbReference type="NCBI Taxonomy" id="1437059"/>
    <lineage>
        <taxon>Bacteria</taxon>
        <taxon>Pseudomonadati</taxon>
        <taxon>Pseudomonadota</taxon>
        <taxon>Alphaproteobacteria</taxon>
        <taxon>Rhodospirillales</taxon>
        <taxon>Rhodospirillaceae</taxon>
        <taxon>Magnetospirillum</taxon>
    </lineage>
</organism>
<proteinExistence type="predicted"/>
<sequence>MNNLGIRDISEANTFVNAHNAFATERFDMVVMNSEIDGTDTTYLLRETRLGRLGTDPFIVGAMLLATTDESRVHNCVNSGADDLLLIPFSPDQIATRLGAFANRRKPFVVTHDYIGPDRRKQARPGATSAAAFTVPNPVQARAAGAAPERYDSQKSQIFGALSLERIKRLAAGCEWECKTLLDKAREGTHSPEMVLRGAFNLENLISELMERVARDLRHGTENLEALLAKSAEIKNRPSAATIGEFDSLHAAARRIATTYTGG</sequence>
<dbReference type="SUPFAM" id="SSF52172">
    <property type="entry name" value="CheY-like"/>
    <property type="match status" value="1"/>
</dbReference>
<feature type="domain" description="Response regulatory" evidence="2">
    <location>
        <begin position="1"/>
        <end position="102"/>
    </location>
</feature>
<dbReference type="PROSITE" id="PS50110">
    <property type="entry name" value="RESPONSE_REGULATORY"/>
    <property type="match status" value="1"/>
</dbReference>
<dbReference type="EMBL" id="LWQU01000141">
    <property type="protein sequence ID" value="OAN50099.1"/>
    <property type="molecule type" value="Genomic_DNA"/>
</dbReference>
<comment type="caution">
    <text evidence="1">Lacks conserved residue(s) required for the propagation of feature annotation.</text>
</comment>
<dbReference type="GO" id="GO:0000160">
    <property type="term" value="P:phosphorelay signal transduction system"/>
    <property type="evidence" value="ECO:0007669"/>
    <property type="project" value="InterPro"/>
</dbReference>
<dbReference type="RefSeq" id="WP_172822270.1">
    <property type="nucleotide sequence ID" value="NZ_LWQU01000141.1"/>
</dbReference>
<accession>A0A178MN54</accession>
<dbReference type="InterPro" id="IPR011006">
    <property type="entry name" value="CheY-like_superfamily"/>
</dbReference>
<dbReference type="InterPro" id="IPR001789">
    <property type="entry name" value="Sig_transdc_resp-reg_receiver"/>
</dbReference>
<keyword evidence="4" id="KW-1185">Reference proteome</keyword>